<accession>A0A844BCX6</accession>
<sequence>MQEGEAIVATGTAQDFFELAPPGKLMLFPVDLDTNYVGDGFRTVTMTFPAIQLHCSSESCNGRRFFDPTSAPKFGLPGPVHLHAKFVCRNCGESSKMYSIRLYAISGDKSDSELTFLKLGEFPAFGPLTPARLLSLFGPDREYFLKGRRAEAQNMGIAAFAYYRRVIENQKDRIFDAVIKVAEKVGSPAEMISDLKLAKSEVQFTKGVEKIRHGIPPGLLVNGHNPLTLVHGALSEGIHALSDEECLELATSIRLVMADLAERMAQAVKDEAELTAALSRLFKPTKGTTTHDTERKS</sequence>
<reference evidence="1 2" key="1">
    <citation type="submission" date="2019-11" db="EMBL/GenBank/DDBJ databases">
        <title>Caenimonas koreensis gen. nov., sp. nov., isolated from activated sludge.</title>
        <authorList>
            <person name="Seung H.R."/>
        </authorList>
    </citation>
    <scope>NUCLEOTIDE SEQUENCE [LARGE SCALE GENOMIC DNA]</scope>
    <source>
        <strain evidence="1 2">EMB320</strain>
    </source>
</reference>
<keyword evidence="2" id="KW-1185">Reference proteome</keyword>
<comment type="caution">
    <text evidence="1">The sequence shown here is derived from an EMBL/GenBank/DDBJ whole genome shotgun (WGS) entry which is preliminary data.</text>
</comment>
<evidence type="ECO:0000313" key="1">
    <source>
        <dbReference type="EMBL" id="MRD49307.1"/>
    </source>
</evidence>
<gene>
    <name evidence="1" type="ORF">GHT07_18690</name>
</gene>
<evidence type="ECO:0000313" key="2">
    <source>
        <dbReference type="Proteomes" id="UP000487350"/>
    </source>
</evidence>
<dbReference type="AlphaFoldDB" id="A0A844BCX6"/>
<dbReference type="Proteomes" id="UP000487350">
    <property type="component" value="Unassembled WGS sequence"/>
</dbReference>
<dbReference type="RefSeq" id="WP_153586618.1">
    <property type="nucleotide sequence ID" value="NZ_WJBU01000022.1"/>
</dbReference>
<protein>
    <submittedName>
        <fullName evidence="1">Uncharacterized protein</fullName>
    </submittedName>
</protein>
<dbReference type="OrthoDB" id="981660at2"/>
<organism evidence="1 2">
    <name type="scientific">Caenimonas koreensis DSM 17982</name>
    <dbReference type="NCBI Taxonomy" id="1121255"/>
    <lineage>
        <taxon>Bacteria</taxon>
        <taxon>Pseudomonadati</taxon>
        <taxon>Pseudomonadota</taxon>
        <taxon>Betaproteobacteria</taxon>
        <taxon>Burkholderiales</taxon>
        <taxon>Comamonadaceae</taxon>
        <taxon>Caenimonas</taxon>
    </lineage>
</organism>
<dbReference type="EMBL" id="WJBU01000022">
    <property type="protein sequence ID" value="MRD49307.1"/>
    <property type="molecule type" value="Genomic_DNA"/>
</dbReference>
<name>A0A844BCX6_9BURK</name>
<proteinExistence type="predicted"/>